<comment type="caution">
    <text evidence="1">The sequence shown here is derived from an EMBL/GenBank/DDBJ whole genome shotgun (WGS) entry which is preliminary data.</text>
</comment>
<gene>
    <name evidence="1" type="ORF">FA13DRAFT_1712907</name>
</gene>
<evidence type="ECO:0000313" key="2">
    <source>
        <dbReference type="Proteomes" id="UP000298030"/>
    </source>
</evidence>
<dbReference type="EMBL" id="QPFP01000044">
    <property type="protein sequence ID" value="TEB26919.1"/>
    <property type="molecule type" value="Genomic_DNA"/>
</dbReference>
<name>A0A4Y7T087_COPMI</name>
<protein>
    <submittedName>
        <fullName evidence="1">Uncharacterized protein</fullName>
    </submittedName>
</protein>
<evidence type="ECO:0000313" key="1">
    <source>
        <dbReference type="EMBL" id="TEB26919.1"/>
    </source>
</evidence>
<accession>A0A4Y7T087</accession>
<sequence>MAREQESGVITSSRIQGRECEGRNVRRLSRVECVYGVRKGGSREVGQWCARALLGACCRPAGDARGVGRGCSRSISIAMAKGGHADWPQIRGERLVGHVEAWSVLGIRRLGSGSSQHREPQRKAQYHEVSWLRVRISKRGTTHTLACLQLFSRSKPELLAQRSWSNSPCPARSAPMHETDPRYIHDPYIGPQLLELNWRGRRLGVKWRIWGLFVLGRWMRGHPSGVHRRVYPTDINPSDFHPDHSRIHPCRSLTTSEDGAGDLPIFLKMLQSSACFGPGSKASPALPGCHLSLQLARQSPASSINTCGDGLAALFRPDALDGLPSYPVLAWSGSIEVVTATPLSCHHRYLLLHMGPPFCRARRTKELLQQVYAKGEAFTAFPLPPSGHKLEYFGIIWLYAMSWFVMVKGTENSLDLRVGSRGVRMPDSQGFILTGKELVSYASRPRSGLGLKCLIVLVPLERRFSPCCTSSQIGGDKPDHHGQRSVKNLKRGIVDRLPYDILQGIMEMCAQMDLDPDYPYSNPNAKMGNTLSHVSPSWRSVALRASQLWTVIMLDTIKPPGFWSISEAERDGVHVWSIAHAQIERVKHVSTTITIDPADARCVGVFLSRKAPLLETCTIKYIPDPDEEFAEGLCRTVLGEFNEHDSDEYNSKKLFDQFAPILHSLRLIDCHYPSTEAIFPSIEYFNTSISPENDQCDYQLRRTIEDFLVTIPLHSSLVSLTLTDAVEHMDVVSCDRLRHLPLCTLPSLRAVNFAGPLLSCSHLLRVLQPGGACSYKLSLGMEEWEDMPPAELTTCLKDIFQPIAHQSHPQTWRFALDGDGSIKLQVWSGGASYNLLFTTANWTFDISTLQDHSLWHLPSADVGLAPTNLADLAYSCVLRVLTLDHRQSLQAATKLRLDIPESNFSFRQTSRMFPLMSNVIQFGIKTCDSLSLQCIEQAFIPTHSTPVFPRLQQFYLPLVPAHQPRIVEIITHFNELRKEGPASATGFENIEAIITATQTSRRASGTFKYLFDKAPDPEAPHLRLSLDLIPGLRTSDREDRPQVNLALYHPGYYNVAVTGPMKNLQELVGPLFHGFDEDVLDEGSLPEVLNLFSVTMTCSKGGQELNVGLDDTEYILPPQAAKNDSQRFMVGDVWIYGVLRIEDPQWLSRKGQKLLEAKVRERDTNRSRLTLGQLYGRLKLRSYPDRPKVVLRLKKHLQARWGILQGARRVLFQSINNIKTMQASCYSHSQNWQHRQQMYHLLMQLGEDANPSLPPDQRTARWYIDQYRTQILPLDKRQRIIFFEGDGNTEGPGVRPISPPGAQLLSHDRHVRHVSDSELLSRFAEQCEWLLAKQIANPTSGDVHLFNMEEWVAFCRYAQRGRIDCWEKTGGVWGMPPNCNSPYDLVFEGDEFGMERFGWSKEGWTKKLVDALSHARTS</sequence>
<keyword evidence="2" id="KW-1185">Reference proteome</keyword>
<reference evidence="1 2" key="1">
    <citation type="journal article" date="2019" name="Nat. Ecol. Evol.">
        <title>Megaphylogeny resolves global patterns of mushroom evolution.</title>
        <authorList>
            <person name="Varga T."/>
            <person name="Krizsan K."/>
            <person name="Foldi C."/>
            <person name="Dima B."/>
            <person name="Sanchez-Garcia M."/>
            <person name="Sanchez-Ramirez S."/>
            <person name="Szollosi G.J."/>
            <person name="Szarkandi J.G."/>
            <person name="Papp V."/>
            <person name="Albert L."/>
            <person name="Andreopoulos W."/>
            <person name="Angelini C."/>
            <person name="Antonin V."/>
            <person name="Barry K.W."/>
            <person name="Bougher N.L."/>
            <person name="Buchanan P."/>
            <person name="Buyck B."/>
            <person name="Bense V."/>
            <person name="Catcheside P."/>
            <person name="Chovatia M."/>
            <person name="Cooper J."/>
            <person name="Damon W."/>
            <person name="Desjardin D."/>
            <person name="Finy P."/>
            <person name="Geml J."/>
            <person name="Haridas S."/>
            <person name="Hughes K."/>
            <person name="Justo A."/>
            <person name="Karasinski D."/>
            <person name="Kautmanova I."/>
            <person name="Kiss B."/>
            <person name="Kocsube S."/>
            <person name="Kotiranta H."/>
            <person name="LaButti K.M."/>
            <person name="Lechner B.E."/>
            <person name="Liimatainen K."/>
            <person name="Lipzen A."/>
            <person name="Lukacs Z."/>
            <person name="Mihaltcheva S."/>
            <person name="Morgado L.N."/>
            <person name="Niskanen T."/>
            <person name="Noordeloos M.E."/>
            <person name="Ohm R.A."/>
            <person name="Ortiz-Santana B."/>
            <person name="Ovrebo C."/>
            <person name="Racz N."/>
            <person name="Riley R."/>
            <person name="Savchenko A."/>
            <person name="Shiryaev A."/>
            <person name="Soop K."/>
            <person name="Spirin V."/>
            <person name="Szebenyi C."/>
            <person name="Tomsovsky M."/>
            <person name="Tulloss R.E."/>
            <person name="Uehling J."/>
            <person name="Grigoriev I.V."/>
            <person name="Vagvolgyi C."/>
            <person name="Papp T."/>
            <person name="Martin F.M."/>
            <person name="Miettinen O."/>
            <person name="Hibbett D.S."/>
            <person name="Nagy L.G."/>
        </authorList>
    </citation>
    <scope>NUCLEOTIDE SEQUENCE [LARGE SCALE GENOMIC DNA]</scope>
    <source>
        <strain evidence="1 2">FP101781</strain>
    </source>
</reference>
<dbReference type="Proteomes" id="UP000298030">
    <property type="component" value="Unassembled WGS sequence"/>
</dbReference>
<proteinExistence type="predicted"/>
<dbReference type="OrthoDB" id="3226250at2759"/>
<organism evidence="1 2">
    <name type="scientific">Coprinellus micaceus</name>
    <name type="common">Glistening ink-cap mushroom</name>
    <name type="synonym">Coprinus micaceus</name>
    <dbReference type="NCBI Taxonomy" id="71717"/>
    <lineage>
        <taxon>Eukaryota</taxon>
        <taxon>Fungi</taxon>
        <taxon>Dikarya</taxon>
        <taxon>Basidiomycota</taxon>
        <taxon>Agaricomycotina</taxon>
        <taxon>Agaricomycetes</taxon>
        <taxon>Agaricomycetidae</taxon>
        <taxon>Agaricales</taxon>
        <taxon>Agaricineae</taxon>
        <taxon>Psathyrellaceae</taxon>
        <taxon>Coprinellus</taxon>
    </lineage>
</organism>